<dbReference type="EC" id="2.3.2.27" evidence="1"/>
<comment type="function">
    <text evidence="1">Ubiquitin-protein ligase which is mainly involved pre-mRNA splicing and DNA repair. Required for pre-mRNA splicing as component of the spliceosome.</text>
</comment>
<sequence length="124" mass="14518">MNHCLCFDTLQIVRIWGNYEDGNYACGHILKDHSAKVRAVTVYSTNKYFVSASLDSSWCFYDMSSGSQEDGFVLVDVSSSRSHGERFFYSLHLQMGNINNHELTYKELSQRMLYLYEERRNSFR</sequence>
<keyword evidence="1" id="KW-0508">mRNA splicing</keyword>
<dbReference type="Gene3D" id="2.130.10.10">
    <property type="entry name" value="YVTN repeat-like/Quinoprotein amine dehydrogenase"/>
    <property type="match status" value="1"/>
</dbReference>
<keyword evidence="1" id="KW-0747">Spliceosome</keyword>
<reference evidence="2 3" key="1">
    <citation type="submission" date="2021-05" db="EMBL/GenBank/DDBJ databases">
        <title>Genome Assembly of Synthetic Allotetraploid Brassica napus Reveals Homoeologous Exchanges between Subgenomes.</title>
        <authorList>
            <person name="Davis J.T."/>
        </authorList>
    </citation>
    <scope>NUCLEOTIDE SEQUENCE [LARGE SCALE GENOMIC DNA]</scope>
    <source>
        <strain evidence="3">cv. Da-Ae</strain>
        <tissue evidence="2">Seedling</tissue>
    </source>
</reference>
<dbReference type="PANTHER" id="PTHR43995:SF1">
    <property type="entry name" value="PRE-MRNA-PROCESSING FACTOR 19"/>
    <property type="match status" value="1"/>
</dbReference>
<dbReference type="SUPFAM" id="SSF50978">
    <property type="entry name" value="WD40 repeat-like"/>
    <property type="match status" value="1"/>
</dbReference>
<dbReference type="SMART" id="SM00320">
    <property type="entry name" value="WD40"/>
    <property type="match status" value="1"/>
</dbReference>
<dbReference type="InterPro" id="IPR015943">
    <property type="entry name" value="WD40/YVTN_repeat-like_dom_sf"/>
</dbReference>
<evidence type="ECO:0000256" key="1">
    <source>
        <dbReference type="RuleBase" id="RU367101"/>
    </source>
</evidence>
<keyword evidence="1" id="KW-0808">Transferase</keyword>
<evidence type="ECO:0000313" key="3">
    <source>
        <dbReference type="Proteomes" id="UP000824890"/>
    </source>
</evidence>
<dbReference type="Proteomes" id="UP000824890">
    <property type="component" value="Unassembled WGS sequence"/>
</dbReference>
<proteinExistence type="inferred from homology"/>
<comment type="catalytic activity">
    <reaction evidence="1">
        <text>S-ubiquitinyl-[E2 ubiquitin-conjugating enzyme]-L-cysteine + [acceptor protein]-L-lysine = [E2 ubiquitin-conjugating enzyme]-L-cysteine + N(6)-ubiquitinyl-[acceptor protein]-L-lysine.</text>
        <dbReference type="EC" id="2.3.2.27"/>
    </reaction>
</comment>
<keyword evidence="1" id="KW-0227">DNA damage</keyword>
<keyword evidence="3" id="KW-1185">Reference proteome</keyword>
<protein>
    <recommendedName>
        <fullName evidence="1">Pre-mRNA-processing factor 19</fullName>
        <ecNumber evidence="1">2.3.2.27</ecNumber>
    </recommendedName>
</protein>
<comment type="subunit">
    <text evidence="1">Homotetramer.</text>
</comment>
<keyword evidence="1" id="KW-0539">Nucleus</keyword>
<dbReference type="InterPro" id="IPR036322">
    <property type="entry name" value="WD40_repeat_dom_sf"/>
</dbReference>
<keyword evidence="1" id="KW-0507">mRNA processing</keyword>
<keyword evidence="1" id="KW-0833">Ubl conjugation pathway</keyword>
<comment type="pathway">
    <text evidence="1">Protein modification; protein ubiquitination.</text>
</comment>
<dbReference type="EMBL" id="JAGKQM010000014">
    <property type="protein sequence ID" value="KAH0884253.1"/>
    <property type="molecule type" value="Genomic_DNA"/>
</dbReference>
<keyword evidence="1" id="KW-0234">DNA repair</keyword>
<dbReference type="InterPro" id="IPR001680">
    <property type="entry name" value="WD40_rpt"/>
</dbReference>
<dbReference type="PANTHER" id="PTHR43995">
    <property type="entry name" value="PRE-MRNA-PROCESSING FACTOR 19"/>
    <property type="match status" value="1"/>
</dbReference>
<dbReference type="InterPro" id="IPR038959">
    <property type="entry name" value="Prp19"/>
</dbReference>
<comment type="caution">
    <text evidence="2">The sequence shown here is derived from an EMBL/GenBank/DDBJ whole genome shotgun (WGS) entry which is preliminary data.</text>
</comment>
<organism evidence="2 3">
    <name type="scientific">Brassica napus</name>
    <name type="common">Rape</name>
    <dbReference type="NCBI Taxonomy" id="3708"/>
    <lineage>
        <taxon>Eukaryota</taxon>
        <taxon>Viridiplantae</taxon>
        <taxon>Streptophyta</taxon>
        <taxon>Embryophyta</taxon>
        <taxon>Tracheophyta</taxon>
        <taxon>Spermatophyta</taxon>
        <taxon>Magnoliopsida</taxon>
        <taxon>eudicotyledons</taxon>
        <taxon>Gunneridae</taxon>
        <taxon>Pentapetalae</taxon>
        <taxon>rosids</taxon>
        <taxon>malvids</taxon>
        <taxon>Brassicales</taxon>
        <taxon>Brassicaceae</taxon>
        <taxon>Brassiceae</taxon>
        <taxon>Brassica</taxon>
    </lineage>
</organism>
<accession>A0ABQ7ZVK1</accession>
<gene>
    <name evidence="2" type="ORF">HID58_060349</name>
</gene>
<name>A0ABQ7ZVK1_BRANA</name>
<evidence type="ECO:0000313" key="2">
    <source>
        <dbReference type="EMBL" id="KAH0884253.1"/>
    </source>
</evidence>
<comment type="similarity">
    <text evidence="1">Belongs to the WD repeat PRP19 family.</text>
</comment>
<comment type="subcellular location">
    <subcellularLocation>
        <location evidence="1">Nucleus</location>
    </subcellularLocation>
</comment>